<sequence>MVTRIAPWSVGDSPSPCRQNGPMSSAKPTPTDRSIGGRRGRLVPAGPPLNAGSDFLHLDIGQAPVGGRAAWLADRLRRAIADGVTHWIVATPGTLCHSVAVQACQAAGYQPVVRHQADDFTALLALVAAGQGVGLVPQSALSHPLPPVTLLPLPLRRRTSVAYRRGAADHPAVAACIAALRAAAGSFKTDHSAVPDSTTGQPASSG</sequence>
<dbReference type="GO" id="GO:0032993">
    <property type="term" value="C:protein-DNA complex"/>
    <property type="evidence" value="ECO:0007669"/>
    <property type="project" value="TreeGrafter"/>
</dbReference>
<evidence type="ECO:0000256" key="3">
    <source>
        <dbReference type="ARBA" id="ARBA00023125"/>
    </source>
</evidence>
<dbReference type="OrthoDB" id="3673085at2"/>
<evidence type="ECO:0000256" key="1">
    <source>
        <dbReference type="ARBA" id="ARBA00009437"/>
    </source>
</evidence>
<dbReference type="EMBL" id="POTY01000019">
    <property type="protein sequence ID" value="PZG22425.1"/>
    <property type="molecule type" value="Genomic_DNA"/>
</dbReference>
<dbReference type="Gene3D" id="3.40.190.10">
    <property type="entry name" value="Periplasmic binding protein-like II"/>
    <property type="match status" value="2"/>
</dbReference>
<name>A0A2W2F260_9ACTN</name>
<protein>
    <recommendedName>
        <fullName evidence="6">LysR substrate-binding domain-containing protein</fullName>
    </recommendedName>
</protein>
<gene>
    <name evidence="7" type="ORF">C1I95_05370</name>
</gene>
<comment type="caution">
    <text evidence="7">The sequence shown here is derived from an EMBL/GenBank/DDBJ whole genome shotgun (WGS) entry which is preliminary data.</text>
</comment>
<reference evidence="7 8" key="1">
    <citation type="submission" date="2018-01" db="EMBL/GenBank/DDBJ databases">
        <title>Draft genome sequence of Jishengella sp. NA12.</title>
        <authorList>
            <person name="Sahin N."/>
            <person name="Ay H."/>
            <person name="Saygin H."/>
        </authorList>
    </citation>
    <scope>NUCLEOTIDE SEQUENCE [LARGE SCALE GENOMIC DNA]</scope>
    <source>
        <strain evidence="7 8">NA12</strain>
    </source>
</reference>
<feature type="domain" description="LysR substrate-binding" evidence="6">
    <location>
        <begin position="86"/>
        <end position="183"/>
    </location>
</feature>
<evidence type="ECO:0000259" key="6">
    <source>
        <dbReference type="Pfam" id="PF03466"/>
    </source>
</evidence>
<evidence type="ECO:0000256" key="4">
    <source>
        <dbReference type="ARBA" id="ARBA00023163"/>
    </source>
</evidence>
<organism evidence="7 8">
    <name type="scientific">Micromonospora craterilacus</name>
    <dbReference type="NCBI Taxonomy" id="1655439"/>
    <lineage>
        <taxon>Bacteria</taxon>
        <taxon>Bacillati</taxon>
        <taxon>Actinomycetota</taxon>
        <taxon>Actinomycetes</taxon>
        <taxon>Micromonosporales</taxon>
        <taxon>Micromonosporaceae</taxon>
        <taxon>Micromonospora</taxon>
    </lineage>
</organism>
<dbReference type="PANTHER" id="PTHR30346:SF29">
    <property type="entry name" value="LYSR SUBSTRATE-BINDING"/>
    <property type="match status" value="1"/>
</dbReference>
<evidence type="ECO:0000256" key="2">
    <source>
        <dbReference type="ARBA" id="ARBA00023015"/>
    </source>
</evidence>
<evidence type="ECO:0000313" key="8">
    <source>
        <dbReference type="Proteomes" id="UP000248924"/>
    </source>
</evidence>
<comment type="similarity">
    <text evidence="1">Belongs to the LysR transcriptional regulatory family.</text>
</comment>
<keyword evidence="3" id="KW-0238">DNA-binding</keyword>
<dbReference type="PANTHER" id="PTHR30346">
    <property type="entry name" value="TRANSCRIPTIONAL DUAL REGULATOR HCAR-RELATED"/>
    <property type="match status" value="1"/>
</dbReference>
<keyword evidence="4" id="KW-0804">Transcription</keyword>
<accession>A0A2W2F260</accession>
<feature type="compositionally biased region" description="Polar residues" evidence="5">
    <location>
        <begin position="16"/>
        <end position="32"/>
    </location>
</feature>
<feature type="region of interest" description="Disordered" evidence="5">
    <location>
        <begin position="1"/>
        <end position="41"/>
    </location>
</feature>
<dbReference type="GO" id="GO:0003700">
    <property type="term" value="F:DNA-binding transcription factor activity"/>
    <property type="evidence" value="ECO:0007669"/>
    <property type="project" value="TreeGrafter"/>
</dbReference>
<keyword evidence="2" id="KW-0805">Transcription regulation</keyword>
<dbReference type="Proteomes" id="UP000248924">
    <property type="component" value="Unassembled WGS sequence"/>
</dbReference>
<dbReference type="SUPFAM" id="SSF53850">
    <property type="entry name" value="Periplasmic binding protein-like II"/>
    <property type="match status" value="1"/>
</dbReference>
<dbReference type="InterPro" id="IPR005119">
    <property type="entry name" value="LysR_subst-bd"/>
</dbReference>
<proteinExistence type="inferred from homology"/>
<evidence type="ECO:0000256" key="5">
    <source>
        <dbReference type="SAM" id="MobiDB-lite"/>
    </source>
</evidence>
<dbReference type="Pfam" id="PF03466">
    <property type="entry name" value="LysR_substrate"/>
    <property type="match status" value="1"/>
</dbReference>
<keyword evidence="8" id="KW-1185">Reference proteome</keyword>
<dbReference type="AlphaFoldDB" id="A0A2W2F260"/>
<dbReference type="GO" id="GO:0003677">
    <property type="term" value="F:DNA binding"/>
    <property type="evidence" value="ECO:0007669"/>
    <property type="project" value="UniProtKB-KW"/>
</dbReference>
<evidence type="ECO:0000313" key="7">
    <source>
        <dbReference type="EMBL" id="PZG22425.1"/>
    </source>
</evidence>